<dbReference type="Proteomes" id="UP000371041">
    <property type="component" value="Chromosome"/>
</dbReference>
<proteinExistence type="predicted"/>
<keyword evidence="3" id="KW-1185">Reference proteome</keyword>
<name>A0A5Q3Q9L4_9PSEU</name>
<dbReference type="RefSeq" id="WP_154077957.1">
    <property type="nucleotide sequence ID" value="NZ_CP045929.1"/>
</dbReference>
<reference evidence="3" key="1">
    <citation type="submission" date="2019-11" db="EMBL/GenBank/DDBJ databases">
        <title>The complete genome sequence of Saccharopolyspora sp. E2A.</title>
        <authorList>
            <person name="Zhang G."/>
        </authorList>
    </citation>
    <scope>NUCLEOTIDE SEQUENCE [LARGE SCALE GENOMIC DNA]</scope>
    <source>
        <strain evidence="3">E2A</strain>
    </source>
</reference>
<dbReference type="KEGG" id="sace:GIY23_19330"/>
<evidence type="ECO:0000313" key="3">
    <source>
        <dbReference type="Proteomes" id="UP000371041"/>
    </source>
</evidence>
<dbReference type="AlphaFoldDB" id="A0A5Q3Q9L4"/>
<gene>
    <name evidence="2" type="ORF">GIY23_19330</name>
</gene>
<accession>A0A5Q3Q9L4</accession>
<evidence type="ECO:0000313" key="2">
    <source>
        <dbReference type="EMBL" id="QGK71381.1"/>
    </source>
</evidence>
<evidence type="ECO:0000256" key="1">
    <source>
        <dbReference type="SAM" id="MobiDB-lite"/>
    </source>
</evidence>
<organism evidence="2 3">
    <name type="scientific">Allosaccharopolyspora coralli</name>
    <dbReference type="NCBI Taxonomy" id="2665642"/>
    <lineage>
        <taxon>Bacteria</taxon>
        <taxon>Bacillati</taxon>
        <taxon>Actinomycetota</taxon>
        <taxon>Actinomycetes</taxon>
        <taxon>Pseudonocardiales</taxon>
        <taxon>Pseudonocardiaceae</taxon>
        <taxon>Allosaccharopolyspora</taxon>
    </lineage>
</organism>
<dbReference type="EMBL" id="CP045929">
    <property type="protein sequence ID" value="QGK71381.1"/>
    <property type="molecule type" value="Genomic_DNA"/>
</dbReference>
<sequence>MAQDIVPIELGLPQGDVVTLWAPRWREDGEEWEAFLGHEDDLYAFPDAAHLTAFVRANRAHDLDDHPAWHVVTALSAVELSPGDDHQFDLVGVPELVSEPMDTWTVNELAEIVSVARSLADVCELDTVNEVLDAASGFEMLDQGTLAFGGKDGQKRWNALCEVVAERWDELLDAIDSVVTTPEVSQDAVTTAETELAEAWEQTDENSAATTSEASEVDDDVEDEAAPGFWGEVGIDPIKIITSQGEYYTLRCYLDDEPIFLGSDGKIDVFSSPRALSRHVADSGGEGTDLARVATWERVVSKATGGELEVQVDPDNTYVLPGLADDLAEGPSAVDPNQLDLAEELIVDAANWAGDSSVDKALAPSERLGWLVSFILRPDPNRLPPSGPFDHEVSAWRKLVEDLEARLRSH</sequence>
<protein>
    <submittedName>
        <fullName evidence="2">Primosomal protein</fullName>
    </submittedName>
</protein>
<feature type="region of interest" description="Disordered" evidence="1">
    <location>
        <begin position="200"/>
        <end position="222"/>
    </location>
</feature>